<feature type="compositionally biased region" description="Basic and acidic residues" evidence="1">
    <location>
        <begin position="176"/>
        <end position="194"/>
    </location>
</feature>
<gene>
    <name evidence="2" type="ORF">PIB30_090813</name>
</gene>
<evidence type="ECO:0000256" key="1">
    <source>
        <dbReference type="SAM" id="MobiDB-lite"/>
    </source>
</evidence>
<feature type="region of interest" description="Disordered" evidence="1">
    <location>
        <begin position="160"/>
        <end position="214"/>
    </location>
</feature>
<protein>
    <submittedName>
        <fullName evidence="2">Uncharacterized protein</fullName>
    </submittedName>
</protein>
<reference evidence="2 3" key="1">
    <citation type="journal article" date="2023" name="Plants (Basel)">
        <title>Bridging the Gap: Combining Genomics and Transcriptomics Approaches to Understand Stylosanthes scabra, an Orphan Legume from the Brazilian Caatinga.</title>
        <authorList>
            <person name="Ferreira-Neto J.R.C."/>
            <person name="da Silva M.D."/>
            <person name="Binneck E."/>
            <person name="de Melo N.F."/>
            <person name="da Silva R.H."/>
            <person name="de Melo A.L.T.M."/>
            <person name="Pandolfi V."/>
            <person name="Bustamante F.O."/>
            <person name="Brasileiro-Vidal A.C."/>
            <person name="Benko-Iseppon A.M."/>
        </authorList>
    </citation>
    <scope>NUCLEOTIDE SEQUENCE [LARGE SCALE GENOMIC DNA]</scope>
    <source>
        <tissue evidence="2">Leaves</tissue>
    </source>
</reference>
<name>A0ABU6TTZ5_9FABA</name>
<evidence type="ECO:0000313" key="2">
    <source>
        <dbReference type="EMBL" id="MED6152319.1"/>
    </source>
</evidence>
<feature type="compositionally biased region" description="Acidic residues" evidence="1">
    <location>
        <begin position="195"/>
        <end position="214"/>
    </location>
</feature>
<proteinExistence type="predicted"/>
<comment type="caution">
    <text evidence="2">The sequence shown here is derived from an EMBL/GenBank/DDBJ whole genome shotgun (WGS) entry which is preliminary data.</text>
</comment>
<dbReference type="EMBL" id="JASCZI010092397">
    <property type="protein sequence ID" value="MED6152319.1"/>
    <property type="molecule type" value="Genomic_DNA"/>
</dbReference>
<keyword evidence="3" id="KW-1185">Reference proteome</keyword>
<dbReference type="Proteomes" id="UP001341840">
    <property type="component" value="Unassembled WGS sequence"/>
</dbReference>
<dbReference type="PANTHER" id="PTHR34835">
    <property type="entry name" value="OS07G0283600 PROTEIN-RELATED"/>
    <property type="match status" value="1"/>
</dbReference>
<dbReference type="PROSITE" id="PS51257">
    <property type="entry name" value="PROKAR_LIPOPROTEIN"/>
    <property type="match status" value="1"/>
</dbReference>
<feature type="non-terminal residue" evidence="2">
    <location>
        <position position="214"/>
    </location>
</feature>
<accession>A0ABU6TTZ5</accession>
<sequence length="214" mass="24937">MLNDEEKGALNLFKGSTLTYVQNVVQSCPVETEEQRRHFKRAFALFIQKSFLCPTFAPNISPIHLPVIRDIDNTHKRNWAHHVNSFLINGINEFKEKKRQTVKGCHLVLMIIYFKERYNGKSLNDPNAPTPWIQRWSGDMLREKIRTEADDVIGLIQRAKMRAQREKGEKKKSKGNGKEEEHDSESIEFDTKVESEEETEYEDQETDPEAETNT</sequence>
<evidence type="ECO:0000313" key="3">
    <source>
        <dbReference type="Proteomes" id="UP001341840"/>
    </source>
</evidence>
<organism evidence="2 3">
    <name type="scientific">Stylosanthes scabra</name>
    <dbReference type="NCBI Taxonomy" id="79078"/>
    <lineage>
        <taxon>Eukaryota</taxon>
        <taxon>Viridiplantae</taxon>
        <taxon>Streptophyta</taxon>
        <taxon>Embryophyta</taxon>
        <taxon>Tracheophyta</taxon>
        <taxon>Spermatophyta</taxon>
        <taxon>Magnoliopsida</taxon>
        <taxon>eudicotyledons</taxon>
        <taxon>Gunneridae</taxon>
        <taxon>Pentapetalae</taxon>
        <taxon>rosids</taxon>
        <taxon>fabids</taxon>
        <taxon>Fabales</taxon>
        <taxon>Fabaceae</taxon>
        <taxon>Papilionoideae</taxon>
        <taxon>50 kb inversion clade</taxon>
        <taxon>dalbergioids sensu lato</taxon>
        <taxon>Dalbergieae</taxon>
        <taxon>Pterocarpus clade</taxon>
        <taxon>Stylosanthes</taxon>
    </lineage>
</organism>